<dbReference type="HOGENOM" id="CLU_310770_0_0_9"/>
<keyword evidence="6" id="KW-0106">Calcium</keyword>
<evidence type="ECO:0000256" key="7">
    <source>
        <dbReference type="ARBA" id="ARBA00023145"/>
    </source>
</evidence>
<keyword evidence="10" id="KW-1185">Reference proteome</keyword>
<keyword evidence="4" id="KW-0378">Hydrolase</keyword>
<keyword evidence="7" id="KW-0865">Zymogen</keyword>
<keyword evidence="5" id="KW-0720">Serine protease</keyword>
<dbReference type="GO" id="GO:0004252">
    <property type="term" value="F:serine-type endopeptidase activity"/>
    <property type="evidence" value="ECO:0007669"/>
    <property type="project" value="InterPro"/>
</dbReference>
<dbReference type="GO" id="GO:0046872">
    <property type="term" value="F:metal ion binding"/>
    <property type="evidence" value="ECO:0007669"/>
    <property type="project" value="UniProtKB-KW"/>
</dbReference>
<dbReference type="PROSITE" id="PS00138">
    <property type="entry name" value="SUBTILASE_SER"/>
    <property type="match status" value="1"/>
</dbReference>
<dbReference type="InterPro" id="IPR030400">
    <property type="entry name" value="Sedolisin_dom"/>
</dbReference>
<dbReference type="AlphaFoldDB" id="G8TU34"/>
<comment type="cofactor">
    <cofactor evidence="1">
        <name>Ca(2+)</name>
        <dbReference type="ChEBI" id="CHEBI:29108"/>
    </cofactor>
</comment>
<dbReference type="EMBL" id="CP003179">
    <property type="protein sequence ID" value="AEW05706.1"/>
    <property type="molecule type" value="Genomic_DNA"/>
</dbReference>
<dbReference type="PATRIC" id="fig|679936.5.peg.2314"/>
<feature type="domain" description="Peptidase S53" evidence="8">
    <location>
        <begin position="316"/>
        <end position="688"/>
    </location>
</feature>
<evidence type="ECO:0000313" key="10">
    <source>
        <dbReference type="Proteomes" id="UP000005439"/>
    </source>
</evidence>
<dbReference type="PANTHER" id="PTHR14218">
    <property type="entry name" value="PROTEASE S8 TRIPEPTIDYL PEPTIDASE I CLN2"/>
    <property type="match status" value="1"/>
</dbReference>
<evidence type="ECO:0000256" key="4">
    <source>
        <dbReference type="ARBA" id="ARBA00022801"/>
    </source>
</evidence>
<dbReference type="InterPro" id="IPR023828">
    <property type="entry name" value="Peptidase_S8_Ser-AS"/>
</dbReference>
<evidence type="ECO:0000256" key="2">
    <source>
        <dbReference type="ARBA" id="ARBA00022670"/>
    </source>
</evidence>
<gene>
    <name evidence="9" type="ordered locus">Sulac_2233</name>
</gene>
<reference evidence="10" key="1">
    <citation type="submission" date="2011-12" db="EMBL/GenBank/DDBJ databases">
        <title>The complete genome of chromosome of Sulfobacillus acidophilus DSM 10332.</title>
        <authorList>
            <person name="Lucas S."/>
            <person name="Han J."/>
            <person name="Lapidus A."/>
            <person name="Bruce D."/>
            <person name="Goodwin L."/>
            <person name="Pitluck S."/>
            <person name="Peters L."/>
            <person name="Kyrpides N."/>
            <person name="Mavromatis K."/>
            <person name="Ivanova N."/>
            <person name="Mikhailova N."/>
            <person name="Chertkov O."/>
            <person name="Saunders E."/>
            <person name="Detter J.C."/>
            <person name="Tapia R."/>
            <person name="Han C."/>
            <person name="Land M."/>
            <person name="Hauser L."/>
            <person name="Markowitz V."/>
            <person name="Cheng J.-F."/>
            <person name="Hugenholtz P."/>
            <person name="Woyke T."/>
            <person name="Wu D."/>
            <person name="Pukall R."/>
            <person name="Gehrich-Schroeter G."/>
            <person name="Schneider S."/>
            <person name="Klenk H.-P."/>
            <person name="Eisen J.A."/>
        </authorList>
    </citation>
    <scope>NUCLEOTIDE SEQUENCE [LARGE SCALE GENOMIC DNA]</scope>
    <source>
        <strain evidence="10">ATCC 700253 / DSM 10332 / NAL</strain>
    </source>
</reference>
<dbReference type="SUPFAM" id="SSF52743">
    <property type="entry name" value="Subtilisin-like"/>
    <property type="match status" value="1"/>
</dbReference>
<dbReference type="STRING" id="679936.Sulac_2233"/>
<evidence type="ECO:0000256" key="5">
    <source>
        <dbReference type="ARBA" id="ARBA00022825"/>
    </source>
</evidence>
<dbReference type="KEGG" id="sap:Sulac_2233"/>
<proteinExistence type="predicted"/>
<protein>
    <submittedName>
        <fullName evidence="9">Peptidase S53 propeptide</fullName>
    </submittedName>
</protein>
<evidence type="ECO:0000256" key="3">
    <source>
        <dbReference type="ARBA" id="ARBA00022723"/>
    </source>
</evidence>
<keyword evidence="2" id="KW-0645">Protease</keyword>
<dbReference type="InterPro" id="IPR015366">
    <property type="entry name" value="S53_propep"/>
</dbReference>
<evidence type="ECO:0000313" key="9">
    <source>
        <dbReference type="EMBL" id="AEW05706.1"/>
    </source>
</evidence>
<dbReference type="PANTHER" id="PTHR14218:SF15">
    <property type="entry name" value="TRIPEPTIDYL-PEPTIDASE 1"/>
    <property type="match status" value="1"/>
</dbReference>
<evidence type="ECO:0000256" key="6">
    <source>
        <dbReference type="ARBA" id="ARBA00022837"/>
    </source>
</evidence>
<dbReference type="SMART" id="SM00944">
    <property type="entry name" value="Pro-kuma_activ"/>
    <property type="match status" value="1"/>
</dbReference>
<dbReference type="Gene3D" id="3.40.50.200">
    <property type="entry name" value="Peptidase S8/S53 domain"/>
    <property type="match status" value="1"/>
</dbReference>
<dbReference type="InterPro" id="IPR036852">
    <property type="entry name" value="Peptidase_S8/S53_dom_sf"/>
</dbReference>
<dbReference type="Proteomes" id="UP000005439">
    <property type="component" value="Chromosome"/>
</dbReference>
<name>G8TU34_SULAD</name>
<organism evidence="9 10">
    <name type="scientific">Sulfobacillus acidophilus (strain ATCC 700253 / DSM 10332 / NAL)</name>
    <dbReference type="NCBI Taxonomy" id="679936"/>
    <lineage>
        <taxon>Bacteria</taxon>
        <taxon>Bacillati</taxon>
        <taxon>Bacillota</taxon>
        <taxon>Clostridia</taxon>
        <taxon>Eubacteriales</taxon>
        <taxon>Clostridiales Family XVII. Incertae Sedis</taxon>
        <taxon>Sulfobacillus</taxon>
    </lineage>
</organism>
<dbReference type="SUPFAM" id="SSF54897">
    <property type="entry name" value="Protease propeptides/inhibitors"/>
    <property type="match status" value="1"/>
</dbReference>
<evidence type="ECO:0000256" key="1">
    <source>
        <dbReference type="ARBA" id="ARBA00001913"/>
    </source>
</evidence>
<reference evidence="9 10" key="2">
    <citation type="journal article" date="2012" name="Stand. Genomic Sci.">
        <title>Complete genome sequence of the moderately thermophilic mineral-sulfide-oxidizing firmicute Sulfobacillus acidophilus type strain (NAL(T)).</title>
        <authorList>
            <person name="Anderson I."/>
            <person name="Chertkov O."/>
            <person name="Chen A."/>
            <person name="Saunders E."/>
            <person name="Lapidus A."/>
            <person name="Nolan M."/>
            <person name="Lucas S."/>
            <person name="Hammon N."/>
            <person name="Deshpande S."/>
            <person name="Cheng J.F."/>
            <person name="Han C."/>
            <person name="Tapia R."/>
            <person name="Goodwin L.A."/>
            <person name="Pitluck S."/>
            <person name="Liolios K."/>
            <person name="Pagani I."/>
            <person name="Ivanova N."/>
            <person name="Mikhailova N."/>
            <person name="Pati A."/>
            <person name="Palaniappan K."/>
            <person name="Land M."/>
            <person name="Pan C."/>
            <person name="Rohde M."/>
            <person name="Pukall R."/>
            <person name="Goker M."/>
            <person name="Detter J.C."/>
            <person name="Woyke T."/>
            <person name="Bristow J."/>
            <person name="Eisen J.A."/>
            <person name="Markowitz V."/>
            <person name="Hugenholtz P."/>
            <person name="Kyrpides N.C."/>
            <person name="Klenk H.P."/>
            <person name="Mavromatis K."/>
        </authorList>
    </citation>
    <scope>NUCLEOTIDE SEQUENCE [LARGE SCALE GENOMIC DNA]</scope>
    <source>
        <strain evidence="10">ATCC 700253 / DSM 10332 / NAL</strain>
    </source>
</reference>
<dbReference type="GO" id="GO:0008240">
    <property type="term" value="F:tripeptidyl-peptidase activity"/>
    <property type="evidence" value="ECO:0007669"/>
    <property type="project" value="TreeGrafter"/>
</dbReference>
<dbReference type="Pfam" id="PF09286">
    <property type="entry name" value="Pro-kuma_activ"/>
    <property type="match status" value="1"/>
</dbReference>
<dbReference type="InterPro" id="IPR050819">
    <property type="entry name" value="Tripeptidyl-peptidase_I"/>
</dbReference>
<evidence type="ECO:0000259" key="8">
    <source>
        <dbReference type="PROSITE" id="PS51695"/>
    </source>
</evidence>
<dbReference type="GO" id="GO:0006508">
    <property type="term" value="P:proteolysis"/>
    <property type="evidence" value="ECO:0007669"/>
    <property type="project" value="UniProtKB-KW"/>
</dbReference>
<keyword evidence="3" id="KW-0479">Metal-binding</keyword>
<sequence length="976" mass="101305">MTRLFWWTLTTSSLLVIATVPPVAAASLPNMLTLRQWSQQVVSWLPHTPAYAKTLLHQDFSALATLHGPRTVDVVVDTEKRMAALAAYTAAVSTPGNPLYHHFLSPSAVEARFGPTPADIQSAEAALTAAGWSVTGVAGFIMKATISHPNHAGMPVSPAIWAVSGLLPHGLIRPQATKITTLSAPLANLGFNEPPAVIQQTRDSAGDIISVLSWNPHMASQVPAGLPLNIFVMAQTSIGTPIAISHVDQITDTNSNLGVAGAQAMPGTQNTLWQVPIAGFTAQPAGDIVQIAVTLANGETATANFTLPAITGNATILSPFTPSQVDQVDGWSTFPANTPPVAVLTIGQPPSLADLSATLTQSQWSPPGVTFHYEDGASNNETGTANEYTEAELDLEAVASAAPHSPIEEYVYPDSDPNDPLVGFLTQLTQQTAAKIASLSYGFYGEDPATLSSLMNILTAEGVTVVQASGDQGAWNGGSDPGPAGLSQLEQIPSVLSVGGLDTAAPATLDANGNVVNINGPAIFKAWGGDYMNGLPPAVAQAYTSQNAASSGGYSTTIPVPSWESPFLPANASGFGVPIIAAPAGAPGFSGYQGGQQAIFGGTSLAAPLTAGWLADAETLMGTSQSGMGNINPLLFQTAQAHPSLFTQALWGSNGVYSVTSPSPGSWNPVTGLGMVNWSGLALADATSPASVTPTLSLKAPATTIGQLATLSADINGVSSAKYQFWLKNPANGTWISSGPYSSNAQFQFRPSIAGNWEAVVYALLPQGTTLMANTTLSVSPTGSMVTSLTITTASASPFVNPGQTVTISADGTDTGNQPEYQFWLRGPNDQWRLVQNYSSTESLSLLNLQPGSYAISVYALDAAQVAAHAWNQAYTETTVIYVGSNVAASVPATGSVNQPLTVTGLASDITAAQYQWWIESPSGQWTSSGAYQSSPVWTFTPTQSGTYTLILYAKDPLALATEANAISTRTTVFVQ</sequence>
<accession>G8TU34</accession>
<dbReference type="PROSITE" id="PS51695">
    <property type="entry name" value="SEDOLISIN"/>
    <property type="match status" value="1"/>
</dbReference>